<gene>
    <name evidence="1" type="ORF">SNE40_008327</name>
</gene>
<reference evidence="1 2" key="1">
    <citation type="submission" date="2024-01" db="EMBL/GenBank/DDBJ databases">
        <title>The genome of the rayed Mediterranean limpet Patella caerulea (Linnaeus, 1758).</title>
        <authorList>
            <person name="Anh-Thu Weber A."/>
            <person name="Halstead-Nussloch G."/>
        </authorList>
    </citation>
    <scope>NUCLEOTIDE SEQUENCE [LARGE SCALE GENOMIC DNA]</scope>
    <source>
        <strain evidence="1">AATW-2023a</strain>
        <tissue evidence="1">Whole specimen</tissue>
    </source>
</reference>
<organism evidence="1 2">
    <name type="scientific">Patella caerulea</name>
    <name type="common">Rayed Mediterranean limpet</name>
    <dbReference type="NCBI Taxonomy" id="87958"/>
    <lineage>
        <taxon>Eukaryota</taxon>
        <taxon>Metazoa</taxon>
        <taxon>Spiralia</taxon>
        <taxon>Lophotrochozoa</taxon>
        <taxon>Mollusca</taxon>
        <taxon>Gastropoda</taxon>
        <taxon>Patellogastropoda</taxon>
        <taxon>Patelloidea</taxon>
        <taxon>Patellidae</taxon>
        <taxon>Patella</taxon>
    </lineage>
</organism>
<dbReference type="Proteomes" id="UP001347796">
    <property type="component" value="Unassembled WGS sequence"/>
</dbReference>
<dbReference type="AlphaFoldDB" id="A0AAN8JVD9"/>
<evidence type="ECO:0000313" key="2">
    <source>
        <dbReference type="Proteomes" id="UP001347796"/>
    </source>
</evidence>
<comment type="caution">
    <text evidence="1">The sequence shown here is derived from an EMBL/GenBank/DDBJ whole genome shotgun (WGS) entry which is preliminary data.</text>
</comment>
<sequence length="112" mass="13241">MDPAHRNALVMLFQQHQNQLLQVQQALDVRRRVRRRQRRVRAIWVRQWINRRPQLGLYDRLMVELRNEDPRAFKNFMRMPPVHEPSPLCPSSWTACSCCPGGARGCCSPPPR</sequence>
<accession>A0AAN8JVD9</accession>
<protein>
    <submittedName>
        <fullName evidence="1">Uncharacterized protein</fullName>
    </submittedName>
</protein>
<name>A0AAN8JVD9_PATCE</name>
<dbReference type="EMBL" id="JAZGQO010000006">
    <property type="protein sequence ID" value="KAK6186257.1"/>
    <property type="molecule type" value="Genomic_DNA"/>
</dbReference>
<evidence type="ECO:0000313" key="1">
    <source>
        <dbReference type="EMBL" id="KAK6186257.1"/>
    </source>
</evidence>
<proteinExistence type="predicted"/>
<keyword evidence="2" id="KW-1185">Reference proteome</keyword>